<dbReference type="PIRSF" id="PIRSF006470">
    <property type="entry name" value="DctB"/>
    <property type="match status" value="1"/>
</dbReference>
<dbReference type="AlphaFoldDB" id="A0A223KKX1"/>
<dbReference type="Gene3D" id="3.40.190.170">
    <property type="entry name" value="Bacterial extracellular solute-binding protein, family 7"/>
    <property type="match status" value="1"/>
</dbReference>
<evidence type="ECO:0000256" key="1">
    <source>
        <dbReference type="ARBA" id="ARBA00022729"/>
    </source>
</evidence>
<dbReference type="GO" id="GO:0030288">
    <property type="term" value="C:outer membrane-bounded periplasmic space"/>
    <property type="evidence" value="ECO:0007669"/>
    <property type="project" value="InterPro"/>
</dbReference>
<dbReference type="Pfam" id="PF03480">
    <property type="entry name" value="DctP"/>
    <property type="match status" value="1"/>
</dbReference>
<reference evidence="2 3" key="1">
    <citation type="submission" date="2016-12" db="EMBL/GenBank/DDBJ databases">
        <title>The whole genome sequencing and assembly of Bacillus cohnii DSM 6307T strain.</title>
        <authorList>
            <person name="Lee Y.-J."/>
            <person name="Yi H."/>
            <person name="Bahn Y.-S."/>
            <person name="Kim J.F."/>
            <person name="Lee D.-W."/>
        </authorList>
    </citation>
    <scope>NUCLEOTIDE SEQUENCE [LARGE SCALE GENOMIC DNA]</scope>
    <source>
        <strain evidence="2 3">DSM 6307</strain>
    </source>
</reference>
<dbReference type="SUPFAM" id="SSF53850">
    <property type="entry name" value="Periplasmic binding protein-like II"/>
    <property type="match status" value="1"/>
</dbReference>
<evidence type="ECO:0000313" key="2">
    <source>
        <dbReference type="EMBL" id="AST90149.1"/>
    </source>
</evidence>
<dbReference type="EMBL" id="CP018866">
    <property type="protein sequence ID" value="AST90149.1"/>
    <property type="molecule type" value="Genomic_DNA"/>
</dbReference>
<dbReference type="GO" id="GO:0055085">
    <property type="term" value="P:transmembrane transport"/>
    <property type="evidence" value="ECO:0007669"/>
    <property type="project" value="InterPro"/>
</dbReference>
<dbReference type="NCBIfam" id="TIGR00787">
    <property type="entry name" value="dctP"/>
    <property type="match status" value="1"/>
</dbReference>
<keyword evidence="1" id="KW-0732">Signal</keyword>
<dbReference type="InterPro" id="IPR004682">
    <property type="entry name" value="TRAP_DctP"/>
</dbReference>
<organism evidence="2 3">
    <name type="scientific">Sutcliffiella cohnii</name>
    <dbReference type="NCBI Taxonomy" id="33932"/>
    <lineage>
        <taxon>Bacteria</taxon>
        <taxon>Bacillati</taxon>
        <taxon>Bacillota</taxon>
        <taxon>Bacilli</taxon>
        <taxon>Bacillales</taxon>
        <taxon>Bacillaceae</taxon>
        <taxon>Sutcliffiella</taxon>
    </lineage>
</organism>
<dbReference type="InterPro" id="IPR038404">
    <property type="entry name" value="TRAP_DctP_sf"/>
</dbReference>
<accession>A0A223KKX1</accession>
<dbReference type="InterPro" id="IPR018389">
    <property type="entry name" value="DctP_fam"/>
</dbReference>
<gene>
    <name evidence="2" type="ORF">BC6307_02055</name>
</gene>
<dbReference type="STRING" id="1314751.GCA_001591425_02406"/>
<dbReference type="PROSITE" id="PS51257">
    <property type="entry name" value="PROKAR_LIPOPROTEIN"/>
    <property type="match status" value="1"/>
</dbReference>
<dbReference type="CDD" id="cd13671">
    <property type="entry name" value="PBP2_TRAP_SBP_like_3"/>
    <property type="match status" value="1"/>
</dbReference>
<name>A0A223KKX1_9BACI</name>
<evidence type="ECO:0000313" key="3">
    <source>
        <dbReference type="Proteomes" id="UP000215224"/>
    </source>
</evidence>
<dbReference type="PANTHER" id="PTHR33376">
    <property type="match status" value="1"/>
</dbReference>
<protein>
    <submittedName>
        <fullName evidence="2">TRAP transporter</fullName>
    </submittedName>
</protein>
<proteinExistence type="predicted"/>
<dbReference type="Proteomes" id="UP000215224">
    <property type="component" value="Chromosome"/>
</dbReference>
<dbReference type="KEGG" id="bcoh:BC6307_02055"/>
<dbReference type="NCBIfam" id="NF037995">
    <property type="entry name" value="TRAP_S1"/>
    <property type="match status" value="1"/>
</dbReference>
<sequence length="334" mass="37460">MKKSYFIIVSLLTMIMLTGCLNLSGEEGVSELRIAHNQTLDHPVHLSLVEFSRLVEENSNGNIKVKIFPNAQLGSEREVLELTQSGAVDIAKVSASALEGFEPDYSIFSLPYLFEDYEQFEQAMNNETITDHLYFKTEDIGIIGLTYYNAGVRNLYTKDREVTTVEDMKGLKVRVQPSQTSVGMINALGGLPTAMAYGEVYTALQAGVIDAAENNETALVGNNHGEVAKYYMYTGHQIVPDMLIMNANRFNNFSEEEKLIVQEAAKASTVYHEDVWAETIERQTDIAKNDMGVQFIEVDKQSFIDAVQPMHKKYAEAEKTKDIYHLIKENIGND</sequence>
<dbReference type="RefSeq" id="WP_066416375.1">
    <property type="nucleotide sequence ID" value="NZ_CP018866.1"/>
</dbReference>
<dbReference type="PANTHER" id="PTHR33376:SF2">
    <property type="entry name" value="DICARBOXYLATE-BINDING PERIPLASMIC PROTEIN"/>
    <property type="match status" value="1"/>
</dbReference>
<dbReference type="GO" id="GO:0030246">
    <property type="term" value="F:carbohydrate binding"/>
    <property type="evidence" value="ECO:0007669"/>
    <property type="project" value="TreeGrafter"/>
</dbReference>
<keyword evidence="3" id="KW-1185">Reference proteome</keyword>